<comment type="similarity">
    <text evidence="1">Belongs to the bacterial sugar transferase family.</text>
</comment>
<evidence type="ECO:0000313" key="3">
    <source>
        <dbReference type="EMBL" id="TDN90023.1"/>
    </source>
</evidence>
<organism evidence="3 4">
    <name type="scientific">Herminiimonas fonticola</name>
    <dbReference type="NCBI Taxonomy" id="303380"/>
    <lineage>
        <taxon>Bacteria</taxon>
        <taxon>Pseudomonadati</taxon>
        <taxon>Pseudomonadota</taxon>
        <taxon>Betaproteobacteria</taxon>
        <taxon>Burkholderiales</taxon>
        <taxon>Oxalobacteraceae</taxon>
        <taxon>Herminiimonas</taxon>
    </lineage>
</organism>
<gene>
    <name evidence="3" type="ORF">EV677_2094</name>
</gene>
<accession>A0A4R6G6C5</accession>
<keyword evidence="4" id="KW-1185">Reference proteome</keyword>
<dbReference type="Pfam" id="PF02397">
    <property type="entry name" value="Bac_transf"/>
    <property type="match status" value="1"/>
</dbReference>
<dbReference type="Proteomes" id="UP000294737">
    <property type="component" value="Unassembled WGS sequence"/>
</dbReference>
<evidence type="ECO:0000256" key="1">
    <source>
        <dbReference type="ARBA" id="ARBA00006464"/>
    </source>
</evidence>
<dbReference type="AlphaFoldDB" id="A0A4R6G6C5"/>
<sequence>MLKRSFDLLLSIIAAFLLAAPVIVVALMVRITSSGPAVYWSDRVGLHNKIFKMPKFRTMRVDTPAVATHLLTNPEQFLTPIGSFLRQSSLDELPQLWSILKGDMSFVGPRPALFNQEDLISLRSRYGVDRIKPGLTGWAQVNGRDELPIPEKVELDVEYMQRQSFWFDWKIIILTFLKVLKKDGITH</sequence>
<feature type="domain" description="Bacterial sugar transferase" evidence="2">
    <location>
        <begin position="3"/>
        <end position="181"/>
    </location>
</feature>
<dbReference type="GO" id="GO:0016780">
    <property type="term" value="F:phosphotransferase activity, for other substituted phosphate groups"/>
    <property type="evidence" value="ECO:0007669"/>
    <property type="project" value="TreeGrafter"/>
</dbReference>
<evidence type="ECO:0000313" key="4">
    <source>
        <dbReference type="Proteomes" id="UP000294737"/>
    </source>
</evidence>
<reference evidence="3 4" key="1">
    <citation type="submission" date="2019-03" db="EMBL/GenBank/DDBJ databases">
        <title>Genomic Encyclopedia of Type Strains, Phase IV (KMG-IV): sequencing the most valuable type-strain genomes for metagenomic binning, comparative biology and taxonomic classification.</title>
        <authorList>
            <person name="Goeker M."/>
        </authorList>
    </citation>
    <scope>NUCLEOTIDE SEQUENCE [LARGE SCALE GENOMIC DNA]</scope>
    <source>
        <strain evidence="3 4">DSM 18555</strain>
    </source>
</reference>
<proteinExistence type="inferred from homology"/>
<comment type="caution">
    <text evidence="3">The sequence shown here is derived from an EMBL/GenBank/DDBJ whole genome shotgun (WGS) entry which is preliminary data.</text>
</comment>
<dbReference type="InterPro" id="IPR003362">
    <property type="entry name" value="Bact_transf"/>
</dbReference>
<evidence type="ECO:0000259" key="2">
    <source>
        <dbReference type="Pfam" id="PF02397"/>
    </source>
</evidence>
<protein>
    <submittedName>
        <fullName evidence="3">O-antigen biosynthesis protein WbqP</fullName>
    </submittedName>
</protein>
<dbReference type="PANTHER" id="PTHR30576">
    <property type="entry name" value="COLANIC BIOSYNTHESIS UDP-GLUCOSE LIPID CARRIER TRANSFERASE"/>
    <property type="match status" value="1"/>
</dbReference>
<name>A0A4R6G6C5_9BURK</name>
<dbReference type="PANTHER" id="PTHR30576:SF0">
    <property type="entry name" value="UNDECAPRENYL-PHOSPHATE N-ACETYLGALACTOSAMINYL 1-PHOSPHATE TRANSFERASE-RELATED"/>
    <property type="match status" value="1"/>
</dbReference>
<dbReference type="EMBL" id="SNWF01000005">
    <property type="protein sequence ID" value="TDN90023.1"/>
    <property type="molecule type" value="Genomic_DNA"/>
</dbReference>